<proteinExistence type="predicted"/>
<dbReference type="InterPro" id="IPR051924">
    <property type="entry name" value="GST_Kappa/NadH"/>
</dbReference>
<protein>
    <submittedName>
        <fullName evidence="2">2-hydroxychromene-2-carboxylate isomerase</fullName>
    </submittedName>
</protein>
<dbReference type="SUPFAM" id="SSF52833">
    <property type="entry name" value="Thioredoxin-like"/>
    <property type="match status" value="1"/>
</dbReference>
<dbReference type="GO" id="GO:0016491">
    <property type="term" value="F:oxidoreductase activity"/>
    <property type="evidence" value="ECO:0007669"/>
    <property type="project" value="InterPro"/>
</dbReference>
<dbReference type="Gene3D" id="3.40.30.10">
    <property type="entry name" value="Glutaredoxin"/>
    <property type="match status" value="1"/>
</dbReference>
<evidence type="ECO:0000313" key="2">
    <source>
        <dbReference type="EMBL" id="RKR03757.1"/>
    </source>
</evidence>
<dbReference type="InterPro" id="IPR036249">
    <property type="entry name" value="Thioredoxin-like_sf"/>
</dbReference>
<comment type="caution">
    <text evidence="2">The sequence shown here is derived from an EMBL/GenBank/DDBJ whole genome shotgun (WGS) entry which is preliminary data.</text>
</comment>
<reference evidence="2 3" key="1">
    <citation type="submission" date="2018-10" db="EMBL/GenBank/DDBJ databases">
        <title>Genomic Encyclopedia of Type Strains, Phase IV (KMG-IV): sequencing the most valuable type-strain genomes for metagenomic binning, comparative biology and taxonomic classification.</title>
        <authorList>
            <person name="Goeker M."/>
        </authorList>
    </citation>
    <scope>NUCLEOTIDE SEQUENCE [LARGE SCALE GENOMIC DNA]</scope>
    <source>
        <strain evidence="2 3">DSM 4734</strain>
    </source>
</reference>
<name>A0A495DLE5_9PROT</name>
<dbReference type="InterPro" id="IPR001853">
    <property type="entry name" value="DSBA-like_thioredoxin_dom"/>
</dbReference>
<gene>
    <name evidence="2" type="ORF">C7435_0196</name>
</gene>
<organism evidence="2 3">
    <name type="scientific">Maricaulis maris</name>
    <dbReference type="NCBI Taxonomy" id="74318"/>
    <lineage>
        <taxon>Bacteria</taxon>
        <taxon>Pseudomonadati</taxon>
        <taxon>Pseudomonadota</taxon>
        <taxon>Alphaproteobacteria</taxon>
        <taxon>Maricaulales</taxon>
        <taxon>Maricaulaceae</taxon>
        <taxon>Maricaulis</taxon>
    </lineage>
</organism>
<keyword evidence="2" id="KW-0413">Isomerase</keyword>
<dbReference type="Proteomes" id="UP000273675">
    <property type="component" value="Unassembled WGS sequence"/>
</dbReference>
<dbReference type="RefSeq" id="WP_170150298.1">
    <property type="nucleotide sequence ID" value="NZ_RBIM01000001.1"/>
</dbReference>
<dbReference type="GO" id="GO:0016853">
    <property type="term" value="F:isomerase activity"/>
    <property type="evidence" value="ECO:0007669"/>
    <property type="project" value="UniProtKB-KW"/>
</dbReference>
<dbReference type="Pfam" id="PF01323">
    <property type="entry name" value="DSBA"/>
    <property type="match status" value="1"/>
</dbReference>
<dbReference type="EMBL" id="RBIM01000001">
    <property type="protein sequence ID" value="RKR03757.1"/>
    <property type="molecule type" value="Genomic_DNA"/>
</dbReference>
<dbReference type="PANTHER" id="PTHR42943:SF2">
    <property type="entry name" value="GLUTATHIONE S-TRANSFERASE KAPPA 1"/>
    <property type="match status" value="1"/>
</dbReference>
<dbReference type="AlphaFoldDB" id="A0A495DLE5"/>
<evidence type="ECO:0000259" key="1">
    <source>
        <dbReference type="Pfam" id="PF01323"/>
    </source>
</evidence>
<evidence type="ECO:0000313" key="3">
    <source>
        <dbReference type="Proteomes" id="UP000273675"/>
    </source>
</evidence>
<accession>A0A495DLE5</accession>
<feature type="domain" description="DSBA-like thioredoxin" evidence="1">
    <location>
        <begin position="173"/>
        <end position="350"/>
    </location>
</feature>
<dbReference type="PANTHER" id="PTHR42943">
    <property type="entry name" value="GLUTATHIONE S-TRANSFERASE KAPPA"/>
    <property type="match status" value="1"/>
</dbReference>
<sequence>MSLKSLAPLILTSPALRAAARLRHTVQRRLTGRTRTLHAFIERDEAYSNLLLQALPQLADRYRVKLVWHEVGPPDRSAAPEPDKLAAWSAEDARYLATAYNLDPAPQAWPDTAGPDAGEAMRTRLGHYGSAMSWFEGEWYWGIDRLHHLERRLDSHPPLFAPIPEPDTAMGGQLDVFLSLRSPYSYLAAMRLFALAKSWQAEVRLRPVLPMVMRALPVPTSKRLYIVRDCKREAERLGLPFGHIADPVGPGVERGLAVLVGEINRGRGQAFLQAFMTAVWSQGIDPAGDAGLRRICNSAGIAWDQASTDLADESWRERVETNRIELFEHGHWGVPTFKVGDRLAFGQDRLWLAGQWLAERTP</sequence>